<name>A0A918U356_9ACTN</name>
<organism evidence="2 3">
    <name type="scientific">Streptomyces minutiscleroticus</name>
    <dbReference type="NCBI Taxonomy" id="68238"/>
    <lineage>
        <taxon>Bacteria</taxon>
        <taxon>Bacillati</taxon>
        <taxon>Actinomycetota</taxon>
        <taxon>Actinomycetes</taxon>
        <taxon>Kitasatosporales</taxon>
        <taxon>Streptomycetaceae</taxon>
        <taxon>Streptomyces</taxon>
    </lineage>
</organism>
<proteinExistence type="predicted"/>
<dbReference type="EMBL" id="BMVU01000021">
    <property type="protein sequence ID" value="GGX84087.1"/>
    <property type="molecule type" value="Genomic_DNA"/>
</dbReference>
<evidence type="ECO:0000313" key="2">
    <source>
        <dbReference type="EMBL" id="GGX84087.1"/>
    </source>
</evidence>
<protein>
    <submittedName>
        <fullName evidence="2">Uncharacterized protein</fullName>
    </submittedName>
</protein>
<reference evidence="2" key="1">
    <citation type="journal article" date="2014" name="Int. J. Syst. Evol. Microbiol.">
        <title>Complete genome sequence of Corynebacterium casei LMG S-19264T (=DSM 44701T), isolated from a smear-ripened cheese.</title>
        <authorList>
            <consortium name="US DOE Joint Genome Institute (JGI-PGF)"/>
            <person name="Walter F."/>
            <person name="Albersmeier A."/>
            <person name="Kalinowski J."/>
            <person name="Ruckert C."/>
        </authorList>
    </citation>
    <scope>NUCLEOTIDE SEQUENCE</scope>
    <source>
        <strain evidence="2">JCM 4790</strain>
    </source>
</reference>
<keyword evidence="3" id="KW-1185">Reference proteome</keyword>
<dbReference type="Proteomes" id="UP000619244">
    <property type="component" value="Unassembled WGS sequence"/>
</dbReference>
<sequence length="159" mass="16716">MLRRRAGPRPLEGAAVDARREVRAPAPVGCGGPAWMMRRSATDRHLVAPPPDGVGREGTDMGADVSADTPAEERGDGARAMPDDGPTDRVPRPDVAPARRPRGRHRAGRLPGVPEEAGRLPLEHRPRSPRPARAAVGRHPEPDGPAHPGQRAGALVAAG</sequence>
<feature type="compositionally biased region" description="Basic and acidic residues" evidence="1">
    <location>
        <begin position="116"/>
        <end position="126"/>
    </location>
</feature>
<feature type="region of interest" description="Disordered" evidence="1">
    <location>
        <begin position="1"/>
        <end position="159"/>
    </location>
</feature>
<gene>
    <name evidence="2" type="ORF">GCM10010358_42850</name>
</gene>
<evidence type="ECO:0000313" key="3">
    <source>
        <dbReference type="Proteomes" id="UP000619244"/>
    </source>
</evidence>
<feature type="compositionally biased region" description="Basic residues" evidence="1">
    <location>
        <begin position="99"/>
        <end position="108"/>
    </location>
</feature>
<evidence type="ECO:0000256" key="1">
    <source>
        <dbReference type="SAM" id="MobiDB-lite"/>
    </source>
</evidence>
<comment type="caution">
    <text evidence="2">The sequence shown here is derived from an EMBL/GenBank/DDBJ whole genome shotgun (WGS) entry which is preliminary data.</text>
</comment>
<dbReference type="AlphaFoldDB" id="A0A918U356"/>
<reference evidence="2" key="2">
    <citation type="submission" date="2020-09" db="EMBL/GenBank/DDBJ databases">
        <authorList>
            <person name="Sun Q."/>
            <person name="Ohkuma M."/>
        </authorList>
    </citation>
    <scope>NUCLEOTIDE SEQUENCE</scope>
    <source>
        <strain evidence="2">JCM 4790</strain>
    </source>
</reference>
<accession>A0A918U356</accession>